<dbReference type="Proteomes" id="UP000176723">
    <property type="component" value="Unassembled WGS sequence"/>
</dbReference>
<organism evidence="1 2">
    <name type="scientific">Candidatus Chisholmbacteria bacterium RIFCSPLOWO2_01_FULL_49_14</name>
    <dbReference type="NCBI Taxonomy" id="1797593"/>
    <lineage>
        <taxon>Bacteria</taxon>
        <taxon>Candidatus Chisholmiibacteriota</taxon>
    </lineage>
</organism>
<dbReference type="STRING" id="1797593.A3A65_04270"/>
<protein>
    <submittedName>
        <fullName evidence="1">Uncharacterized protein</fullName>
    </submittedName>
</protein>
<dbReference type="EMBL" id="MHCL01000029">
    <property type="protein sequence ID" value="OGY19308.1"/>
    <property type="molecule type" value="Genomic_DNA"/>
</dbReference>
<name>A0A1G1VV62_9BACT</name>
<comment type="caution">
    <text evidence="1">The sequence shown here is derived from an EMBL/GenBank/DDBJ whole genome shotgun (WGS) entry which is preliminary data.</text>
</comment>
<sequence>MMNEGNSNRNSYALDISLGLQQYVFFNWGMPDWSQYGPHMYAVDPRVLLLPQTVATPWDISAIAGLTDIELPYSQLSRKAQQRIQHDYYGMMLTGADWFEFIARRVIDSVHAGNPVYELRNGGVGMGEIKFPGIVGSEWIKNDYSGREQLEKVYYPSLYALGFAYEGSEQARREMVELGRTRMTDPTPEELGIDYVQAASIWNSIRG</sequence>
<dbReference type="AlphaFoldDB" id="A0A1G1VV62"/>
<accession>A0A1G1VV62</accession>
<gene>
    <name evidence="1" type="ORF">A3A65_04270</name>
</gene>
<evidence type="ECO:0000313" key="1">
    <source>
        <dbReference type="EMBL" id="OGY19308.1"/>
    </source>
</evidence>
<reference evidence="1 2" key="1">
    <citation type="journal article" date="2016" name="Nat. Commun.">
        <title>Thousands of microbial genomes shed light on interconnected biogeochemical processes in an aquifer system.</title>
        <authorList>
            <person name="Anantharaman K."/>
            <person name="Brown C.T."/>
            <person name="Hug L.A."/>
            <person name="Sharon I."/>
            <person name="Castelle C.J."/>
            <person name="Probst A.J."/>
            <person name="Thomas B.C."/>
            <person name="Singh A."/>
            <person name="Wilkins M.J."/>
            <person name="Karaoz U."/>
            <person name="Brodie E.L."/>
            <person name="Williams K.H."/>
            <person name="Hubbard S.S."/>
            <person name="Banfield J.F."/>
        </authorList>
    </citation>
    <scope>NUCLEOTIDE SEQUENCE [LARGE SCALE GENOMIC DNA]</scope>
</reference>
<proteinExistence type="predicted"/>
<evidence type="ECO:0000313" key="2">
    <source>
        <dbReference type="Proteomes" id="UP000176723"/>
    </source>
</evidence>